<name>A0AAW2YTP0_9EUKA</name>
<dbReference type="Proteomes" id="UP001431209">
    <property type="component" value="Unassembled WGS sequence"/>
</dbReference>
<evidence type="ECO:0000259" key="3">
    <source>
        <dbReference type="SMART" id="SM00099"/>
    </source>
</evidence>
<evidence type="ECO:0000256" key="2">
    <source>
        <dbReference type="SAM" id="MobiDB-lite"/>
    </source>
</evidence>
<dbReference type="InterPro" id="IPR002087">
    <property type="entry name" value="Anti_prolifrtn"/>
</dbReference>
<proteinExistence type="inferred from homology"/>
<gene>
    <name evidence="4" type="ORF">AKO1_006965</name>
</gene>
<comment type="caution">
    <text evidence="4">The sequence shown here is derived from an EMBL/GenBank/DDBJ whole genome shotgun (WGS) entry which is preliminary data.</text>
</comment>
<dbReference type="Pfam" id="PF07742">
    <property type="entry name" value="BTG"/>
    <property type="match status" value="1"/>
</dbReference>
<dbReference type="EMBL" id="JAOPGA020000687">
    <property type="protein sequence ID" value="KAL0480782.1"/>
    <property type="molecule type" value="Genomic_DNA"/>
</dbReference>
<dbReference type="GO" id="GO:0005737">
    <property type="term" value="C:cytoplasm"/>
    <property type="evidence" value="ECO:0007669"/>
    <property type="project" value="TreeGrafter"/>
</dbReference>
<organism evidence="4 5">
    <name type="scientific">Acrasis kona</name>
    <dbReference type="NCBI Taxonomy" id="1008807"/>
    <lineage>
        <taxon>Eukaryota</taxon>
        <taxon>Discoba</taxon>
        <taxon>Heterolobosea</taxon>
        <taxon>Tetramitia</taxon>
        <taxon>Eutetramitia</taxon>
        <taxon>Acrasidae</taxon>
        <taxon>Acrasis</taxon>
    </lineage>
</organism>
<dbReference type="AlphaFoldDB" id="A0AAW2YTP0"/>
<dbReference type="InterPro" id="IPR036054">
    <property type="entry name" value="BTG-like_sf"/>
</dbReference>
<dbReference type="SUPFAM" id="SSF160696">
    <property type="entry name" value="BTG domain-like"/>
    <property type="match status" value="1"/>
</dbReference>
<reference evidence="4 5" key="1">
    <citation type="submission" date="2024-03" db="EMBL/GenBank/DDBJ databases">
        <title>The Acrasis kona genome and developmental transcriptomes reveal deep origins of eukaryotic multicellular pathways.</title>
        <authorList>
            <person name="Sheikh S."/>
            <person name="Fu C.-J."/>
            <person name="Brown M.W."/>
            <person name="Baldauf S.L."/>
        </authorList>
    </citation>
    <scope>NUCLEOTIDE SEQUENCE [LARGE SCALE GENOMIC DNA]</scope>
    <source>
        <strain evidence="4 5">ATCC MYA-3509</strain>
    </source>
</reference>
<keyword evidence="5" id="KW-1185">Reference proteome</keyword>
<sequence>MRNEIRAAAAWWGKQIEKKINSEVQVQNFVSILENELEVKLLGHWYEDEPVRGSGYRAILVDELQTDDLLLRVARTCNIPKKDFEDAMPRPVVMFIDPSRVCVKKLDSKGYEYAMVYVNGMDYSNVEARERTPSPTPQNKLNNLPVQQTVMA</sequence>
<evidence type="ECO:0000256" key="1">
    <source>
        <dbReference type="ARBA" id="ARBA00007989"/>
    </source>
</evidence>
<dbReference type="Gene3D" id="3.90.640.90">
    <property type="entry name" value="Anti-proliferative protein, N-terminal domain"/>
    <property type="match status" value="1"/>
</dbReference>
<protein>
    <submittedName>
        <fullName evidence="4">Tob/BTG</fullName>
    </submittedName>
</protein>
<dbReference type="GO" id="GO:0005634">
    <property type="term" value="C:nucleus"/>
    <property type="evidence" value="ECO:0007669"/>
    <property type="project" value="TreeGrafter"/>
</dbReference>
<comment type="similarity">
    <text evidence="1">Belongs to the BTG family.</text>
</comment>
<evidence type="ECO:0000313" key="4">
    <source>
        <dbReference type="EMBL" id="KAL0480782.1"/>
    </source>
</evidence>
<dbReference type="SMART" id="SM00099">
    <property type="entry name" value="btg1"/>
    <property type="match status" value="1"/>
</dbReference>
<dbReference type="PANTHER" id="PTHR22978">
    <property type="entry name" value="B-CELL TRANSLOCATION GENE"/>
    <property type="match status" value="1"/>
</dbReference>
<dbReference type="InterPro" id="IPR033332">
    <property type="entry name" value="BTG"/>
</dbReference>
<feature type="region of interest" description="Disordered" evidence="2">
    <location>
        <begin position="128"/>
        <end position="152"/>
    </location>
</feature>
<dbReference type="PANTHER" id="PTHR22978:SF22">
    <property type="entry name" value="BTG FAMILY PROTEIN"/>
    <property type="match status" value="1"/>
</dbReference>
<accession>A0AAW2YTP0</accession>
<evidence type="ECO:0000313" key="5">
    <source>
        <dbReference type="Proteomes" id="UP001431209"/>
    </source>
</evidence>
<feature type="domain" description="Anti-proliferative protein" evidence="3">
    <location>
        <begin position="1"/>
        <end position="105"/>
    </location>
</feature>
<feature type="compositionally biased region" description="Polar residues" evidence="2">
    <location>
        <begin position="137"/>
        <end position="152"/>
    </location>
</feature>